<dbReference type="GO" id="GO:0005384">
    <property type="term" value="F:manganese ion transmembrane transporter activity"/>
    <property type="evidence" value="ECO:0007669"/>
    <property type="project" value="TreeGrafter"/>
</dbReference>
<feature type="transmembrane region" description="Helical" evidence="7">
    <location>
        <begin position="195"/>
        <end position="217"/>
    </location>
</feature>
<keyword evidence="5 7" id="KW-0472">Membrane</keyword>
<feature type="transmembrane region" description="Helical" evidence="7">
    <location>
        <begin position="237"/>
        <end position="257"/>
    </location>
</feature>
<gene>
    <name evidence="8" type="ORF">RIF29_16540</name>
</gene>
<comment type="similarity">
    <text evidence="2">Belongs to the NRAMP (TC 2.A.55) family.</text>
</comment>
<dbReference type="InterPro" id="IPR029045">
    <property type="entry name" value="ClpP/crotonase-like_dom_sf"/>
</dbReference>
<dbReference type="PANTHER" id="PTHR11706:SF54">
    <property type="entry name" value="METAL TRANSPORTER NRAMP1"/>
    <property type="match status" value="1"/>
</dbReference>
<sequence length="504" mass="55435">MNQPASCLAMGAGHINHNKALHSGLVYNEKIADPIERMIAICKKSQATSEQFQRELAQLKKKIVAREKNSSVEADQIGDMKDAESDTVVQMEQCRKPIIVALPCDIWVAAKGAKFMDTHARFGIFPSWESLPHVQASVDLIENSDVNQIVVPDKRSWINLFAYMGPGFLVSITYIDPGNFETVLQSGAKCKYELLWIILLASCATLVIQTMAANLGVVTGKHLAEHCRAEYSRVTNLFLWIIGEVVIVAYMQNLMLIKEVLNGLFVPQLNGKESTGLAISLLGAMVMLCIHFLMDFPASDNSERCGPHFLLFLIHNSALSCLTSKISRKAVVQNTLYASRLLINPDVPEVVDIKRRMVSLSCLHLSMKLSIMVIGDILRVSVTRLSSQIMVFTIVLHAVDMFSMLFQGADNAPLDGIPVACSAPIVDLSLDGENFSEDSNRFASSVVDPYLPHSNDGSVMVNSAQDSDGFTTPVMNKRKSEYSLGEVSYNSATGKKKSSKLSKK</sequence>
<feature type="transmembrane region" description="Helical" evidence="7">
    <location>
        <begin position="157"/>
        <end position="175"/>
    </location>
</feature>
<dbReference type="Proteomes" id="UP001372338">
    <property type="component" value="Unassembled WGS sequence"/>
</dbReference>
<evidence type="ECO:0000256" key="6">
    <source>
        <dbReference type="SAM" id="Coils"/>
    </source>
</evidence>
<comment type="subcellular location">
    <subcellularLocation>
        <location evidence="1">Membrane</location>
        <topology evidence="1">Multi-pass membrane protein</topology>
    </subcellularLocation>
</comment>
<dbReference type="GO" id="GO:0034755">
    <property type="term" value="P:iron ion transmembrane transport"/>
    <property type="evidence" value="ECO:0007669"/>
    <property type="project" value="TreeGrafter"/>
</dbReference>
<evidence type="ECO:0000256" key="3">
    <source>
        <dbReference type="ARBA" id="ARBA00022692"/>
    </source>
</evidence>
<keyword evidence="3 7" id="KW-0812">Transmembrane</keyword>
<keyword evidence="9" id="KW-1185">Reference proteome</keyword>
<dbReference type="GO" id="GO:0015086">
    <property type="term" value="F:cadmium ion transmembrane transporter activity"/>
    <property type="evidence" value="ECO:0007669"/>
    <property type="project" value="TreeGrafter"/>
</dbReference>
<evidence type="ECO:0000256" key="5">
    <source>
        <dbReference type="ARBA" id="ARBA00023136"/>
    </source>
</evidence>
<feature type="coiled-coil region" evidence="6">
    <location>
        <begin position="42"/>
        <end position="69"/>
    </location>
</feature>
<evidence type="ECO:0000313" key="8">
    <source>
        <dbReference type="EMBL" id="KAK7275424.1"/>
    </source>
</evidence>
<evidence type="ECO:0000313" key="9">
    <source>
        <dbReference type="Proteomes" id="UP001372338"/>
    </source>
</evidence>
<proteinExistence type="inferred from homology"/>
<reference evidence="8 9" key="1">
    <citation type="submission" date="2024-01" db="EMBL/GenBank/DDBJ databases">
        <title>The genomes of 5 underutilized Papilionoideae crops provide insights into root nodulation and disease resistanc.</title>
        <authorList>
            <person name="Yuan L."/>
        </authorList>
    </citation>
    <scope>NUCLEOTIDE SEQUENCE [LARGE SCALE GENOMIC DNA]</scope>
    <source>
        <strain evidence="8">ZHUSHIDOU_FW_LH</strain>
        <tissue evidence="8">Leaf</tissue>
    </source>
</reference>
<dbReference type="NCBIfam" id="NF037982">
    <property type="entry name" value="Nramp_1"/>
    <property type="match status" value="1"/>
</dbReference>
<feature type="transmembrane region" description="Helical" evidence="7">
    <location>
        <begin position="277"/>
        <end position="294"/>
    </location>
</feature>
<evidence type="ECO:0000256" key="4">
    <source>
        <dbReference type="ARBA" id="ARBA00022989"/>
    </source>
</evidence>
<evidence type="ECO:0000256" key="7">
    <source>
        <dbReference type="SAM" id="Phobius"/>
    </source>
</evidence>
<dbReference type="EMBL" id="JAYWIO010000003">
    <property type="protein sequence ID" value="KAK7275424.1"/>
    <property type="molecule type" value="Genomic_DNA"/>
</dbReference>
<dbReference type="AlphaFoldDB" id="A0AAN9IEK1"/>
<evidence type="ECO:0000256" key="2">
    <source>
        <dbReference type="ARBA" id="ARBA00009965"/>
    </source>
</evidence>
<keyword evidence="4 7" id="KW-1133">Transmembrane helix</keyword>
<dbReference type="Pfam" id="PF01566">
    <property type="entry name" value="Nramp"/>
    <property type="match status" value="1"/>
</dbReference>
<dbReference type="PANTHER" id="PTHR11706">
    <property type="entry name" value="SOLUTE CARRIER PROTEIN FAMILY 11 MEMBER"/>
    <property type="match status" value="1"/>
</dbReference>
<dbReference type="GO" id="GO:0005886">
    <property type="term" value="C:plasma membrane"/>
    <property type="evidence" value="ECO:0007669"/>
    <property type="project" value="TreeGrafter"/>
</dbReference>
<accession>A0AAN9IEK1</accession>
<dbReference type="SUPFAM" id="SSF52096">
    <property type="entry name" value="ClpP/crotonase"/>
    <property type="match status" value="1"/>
</dbReference>
<comment type="caution">
    <text evidence="8">The sequence shown here is derived from an EMBL/GenBank/DDBJ whole genome shotgun (WGS) entry which is preliminary data.</text>
</comment>
<protein>
    <submittedName>
        <fullName evidence="8">Uncharacterized protein</fullName>
    </submittedName>
</protein>
<evidence type="ECO:0000256" key="1">
    <source>
        <dbReference type="ARBA" id="ARBA00004141"/>
    </source>
</evidence>
<name>A0AAN9IEK1_CROPI</name>
<organism evidence="8 9">
    <name type="scientific">Crotalaria pallida</name>
    <name type="common">Smooth rattlebox</name>
    <name type="synonym">Crotalaria striata</name>
    <dbReference type="NCBI Taxonomy" id="3830"/>
    <lineage>
        <taxon>Eukaryota</taxon>
        <taxon>Viridiplantae</taxon>
        <taxon>Streptophyta</taxon>
        <taxon>Embryophyta</taxon>
        <taxon>Tracheophyta</taxon>
        <taxon>Spermatophyta</taxon>
        <taxon>Magnoliopsida</taxon>
        <taxon>eudicotyledons</taxon>
        <taxon>Gunneridae</taxon>
        <taxon>Pentapetalae</taxon>
        <taxon>rosids</taxon>
        <taxon>fabids</taxon>
        <taxon>Fabales</taxon>
        <taxon>Fabaceae</taxon>
        <taxon>Papilionoideae</taxon>
        <taxon>50 kb inversion clade</taxon>
        <taxon>genistoids sensu lato</taxon>
        <taxon>core genistoids</taxon>
        <taxon>Crotalarieae</taxon>
        <taxon>Crotalaria</taxon>
    </lineage>
</organism>
<dbReference type="InterPro" id="IPR001046">
    <property type="entry name" value="NRAMP_fam"/>
</dbReference>
<keyword evidence="6" id="KW-0175">Coiled coil</keyword>